<name>A0A8J9Y4L3_9NEOP</name>
<sequence length="1444" mass="168707">MKSFFVFCVLKIITALVSNAQKTNDEIPERHKKHAADRDILKDQSFIFSGDRPIPYMMQTPMKHQNYNHGNSKHENKVERRKMIIENNLPYNNLEVVRNDLANVETGTGQRRRNSNSNSGININNNVSNNKESVEINNIQQENKKSDSRLKANFIESINSYLQNNYPDQKLDSDNIFQEFIENEESANANNDVNINNNVNNNTQKVQINNVQQKNELNRRRMNINSKLNAKLSKKNIGNSYLETNKESQSSVINSLPFNGHTRRNVNSNVNSAVNINNDVYDNLEKIELDNIQQKNEQSKRIMDLQSALNAQISPKNNKNTTLNTDLSKENEQEVDLLALISPKKNLQEKINLNINKKLNINNNLNHNVQKVVISNINQKNKDNIKKMNVQSILSYFSYFIDHPPKDKDLNALKRKKETYITMLNYFIKYLEEMGVPDSEILYYIELAQSYESDAEIREKYNKLIHSYQHPSQTTDIDDIITETPVIIVHNRPEEVNPDESNPEDGGNIRDKNIQLILNSFNYLLHNSPKDEDLNALRQKKKTYLLELIDYIKYLKANGVPNLKILWYLQEAQKYESDEELKEKYNKLILIYQNPSRNPDIDDIISESPVIIVPNRPEEVNPDESNPEEWGNIRDKNIQLILNNFDHLLHNSPKDDDLSALRQKKKTYLLELIDYIKYLEANGVPDLKILWYLQEAQKYESDEELKEKYNKLILIYQNPSRNPDIDDIISESPVIIVPNRPEEVNPDESNPEEWGNIRDKNIQLILNNFDHLLHNSPKDEDLNALRQKKKTYLLELIDYIKYLKANGVPNLKILWYLQEAEKYESDEELKEKYNKLILIYQNPSRNPDIDDIISESPVIIVPNRPEEVNPDESNPEEWGNIRDKNIQLILNNFDHLLHNSPKDDDLSALRQKKKTYLLELIDYIKYLEANGVPDLKILWYLQEAQKYESDEELKEKYNKLILIYQNPSRNPDIDDIISESPVIIVPNRPEEVNPDESNPEEWGNIRDKNIQLILNNFDHLLHNSPKDDDLSALRQKKKTYLLELIDYIKYFKANGVPDLKILWYLQEAQKYESDEELREKYNQLIHFYQNPSQNLDIDEILSETPVIIVPNQPEEINPVESNPEDGENIIDENIQLILSKFDHFLHNSPKDEDPSALKQKKKIYLRKLIGFIKYLQVFGVPDLKIIWYLQEAQKYESDKELKVIYWQIINSYKQQQRDENKEPSPPSDEILPNNSIEEIDETTPHWKPEDIPPPHPESENTPPPHSESENIPPPFWAPENEPTPPPPYWKPENTPPPHSESENIPPPFWTPENEPTPPPPYWKPENTPPPHSESENIPPPFWAPENEPTPPPPYWKPENTPPPCWAPENEPTPPSTEIPDEVKPNILDLLKPPYNVHHNKYIDDIITHLIEHLKRNGVSDEEIQKIVQISLINVINSMTHYTII</sequence>
<evidence type="ECO:0000256" key="2">
    <source>
        <dbReference type="SAM" id="SignalP"/>
    </source>
</evidence>
<feature type="compositionally biased region" description="Basic and acidic residues" evidence="1">
    <location>
        <begin position="1243"/>
        <end position="1258"/>
    </location>
</feature>
<evidence type="ECO:0000313" key="3">
    <source>
        <dbReference type="EMBL" id="CAH0718629.1"/>
    </source>
</evidence>
<dbReference type="OrthoDB" id="10501794at2759"/>
<keyword evidence="4" id="KW-1185">Reference proteome</keyword>
<feature type="signal peptide" evidence="2">
    <location>
        <begin position="1"/>
        <end position="20"/>
    </location>
</feature>
<evidence type="ECO:0000313" key="4">
    <source>
        <dbReference type="Proteomes" id="UP000838878"/>
    </source>
</evidence>
<proteinExistence type="predicted"/>
<reference evidence="3" key="1">
    <citation type="submission" date="2021-12" db="EMBL/GenBank/DDBJ databases">
        <authorList>
            <person name="Martin H S."/>
        </authorList>
    </citation>
    <scope>NUCLEOTIDE SEQUENCE</scope>
</reference>
<feature type="chain" id="PRO_5035470179" evidence="2">
    <location>
        <begin position="21"/>
        <end position="1444"/>
    </location>
</feature>
<feature type="compositionally biased region" description="Low complexity" evidence="1">
    <location>
        <begin position="115"/>
        <end position="127"/>
    </location>
</feature>
<feature type="region of interest" description="Disordered" evidence="1">
    <location>
        <begin position="105"/>
        <end position="127"/>
    </location>
</feature>
<feature type="non-terminal residue" evidence="3">
    <location>
        <position position="1444"/>
    </location>
</feature>
<feature type="region of interest" description="Disordered" evidence="1">
    <location>
        <begin position="1243"/>
        <end position="1377"/>
    </location>
</feature>
<protein>
    <submittedName>
        <fullName evidence="3">Uncharacterized protein</fullName>
    </submittedName>
</protein>
<feature type="compositionally biased region" description="Pro residues" evidence="1">
    <location>
        <begin position="1259"/>
        <end position="1376"/>
    </location>
</feature>
<feature type="region of interest" description="Disordered" evidence="1">
    <location>
        <begin position="1215"/>
        <end position="1234"/>
    </location>
</feature>
<keyword evidence="2" id="KW-0732">Signal</keyword>
<accession>A0A8J9Y4L3</accession>
<gene>
    <name evidence="3" type="ORF">BINO364_LOCUS5072</name>
</gene>
<organism evidence="3 4">
    <name type="scientific">Brenthis ino</name>
    <name type="common">lesser marbled fritillary</name>
    <dbReference type="NCBI Taxonomy" id="405034"/>
    <lineage>
        <taxon>Eukaryota</taxon>
        <taxon>Metazoa</taxon>
        <taxon>Ecdysozoa</taxon>
        <taxon>Arthropoda</taxon>
        <taxon>Hexapoda</taxon>
        <taxon>Insecta</taxon>
        <taxon>Pterygota</taxon>
        <taxon>Neoptera</taxon>
        <taxon>Endopterygota</taxon>
        <taxon>Lepidoptera</taxon>
        <taxon>Glossata</taxon>
        <taxon>Ditrysia</taxon>
        <taxon>Papilionoidea</taxon>
        <taxon>Nymphalidae</taxon>
        <taxon>Heliconiinae</taxon>
        <taxon>Argynnini</taxon>
        <taxon>Brenthis</taxon>
    </lineage>
</organism>
<dbReference type="EMBL" id="OV170233">
    <property type="protein sequence ID" value="CAH0718629.1"/>
    <property type="molecule type" value="Genomic_DNA"/>
</dbReference>
<evidence type="ECO:0000256" key="1">
    <source>
        <dbReference type="SAM" id="MobiDB-lite"/>
    </source>
</evidence>
<dbReference type="Proteomes" id="UP000838878">
    <property type="component" value="Chromosome 13"/>
</dbReference>